<dbReference type="GO" id="GO:0031564">
    <property type="term" value="P:transcription antitermination"/>
    <property type="evidence" value="ECO:0007669"/>
    <property type="project" value="UniProtKB-KW"/>
</dbReference>
<dbReference type="SMART" id="SM00738">
    <property type="entry name" value="NGN"/>
    <property type="match status" value="1"/>
</dbReference>
<dbReference type="InterPro" id="IPR043425">
    <property type="entry name" value="NusG-like"/>
</dbReference>
<organism evidence="5 6">
    <name type="scientific">Thalassotalea mangrovi</name>
    <dbReference type="NCBI Taxonomy" id="2572245"/>
    <lineage>
        <taxon>Bacteria</taxon>
        <taxon>Pseudomonadati</taxon>
        <taxon>Pseudomonadota</taxon>
        <taxon>Gammaproteobacteria</taxon>
        <taxon>Alteromonadales</taxon>
        <taxon>Colwelliaceae</taxon>
        <taxon>Thalassotalea</taxon>
    </lineage>
</organism>
<dbReference type="EMBL" id="SWDB01000010">
    <property type="protein sequence ID" value="TKB46154.1"/>
    <property type="molecule type" value="Genomic_DNA"/>
</dbReference>
<evidence type="ECO:0000313" key="5">
    <source>
        <dbReference type="EMBL" id="TKB46154.1"/>
    </source>
</evidence>
<evidence type="ECO:0000256" key="1">
    <source>
        <dbReference type="ARBA" id="ARBA00022814"/>
    </source>
</evidence>
<proteinExistence type="predicted"/>
<dbReference type="SUPFAM" id="SSF82679">
    <property type="entry name" value="N-utilization substance G protein NusG, N-terminal domain"/>
    <property type="match status" value="1"/>
</dbReference>
<dbReference type="InterPro" id="IPR036735">
    <property type="entry name" value="NGN_dom_sf"/>
</dbReference>
<sequence length="178" mass="19865">MSNAVNSTAKWYLITSKPRDERRAFDNLAGQGIEVFYPKISAVKKRQGKKSVTIEPLFPNYLFVKLDSELANFNAIRSTRGVASFVRFGAEMATVNEQLIEKLKQDTEITGNPEQLPTLAELEDYNRGDALIVTSGPFKGLSAIYKASDGLERSIILLNMLGQQNEVVVSNQDFDKKD</sequence>
<name>A0A4U1B6I5_9GAMM</name>
<dbReference type="PANTHER" id="PTHR30265:SF7">
    <property type="entry name" value="TRANSCRIPTION ANTITERMINATION PROTEIN RFAH"/>
    <property type="match status" value="1"/>
</dbReference>
<keyword evidence="2" id="KW-0805">Transcription regulation</keyword>
<dbReference type="NCBIfam" id="TIGR01955">
    <property type="entry name" value="RfaH"/>
    <property type="match status" value="1"/>
</dbReference>
<evidence type="ECO:0000256" key="3">
    <source>
        <dbReference type="ARBA" id="ARBA00023163"/>
    </source>
</evidence>
<evidence type="ECO:0000256" key="2">
    <source>
        <dbReference type="ARBA" id="ARBA00023015"/>
    </source>
</evidence>
<keyword evidence="1" id="KW-0889">Transcription antitermination</keyword>
<keyword evidence="6" id="KW-1185">Reference proteome</keyword>
<dbReference type="RefSeq" id="WP_136735162.1">
    <property type="nucleotide sequence ID" value="NZ_SWDB01000010.1"/>
</dbReference>
<dbReference type="PANTHER" id="PTHR30265">
    <property type="entry name" value="RHO-INTERACTING TRANSCRIPTION TERMINATION FACTOR NUSG"/>
    <property type="match status" value="1"/>
</dbReference>
<evidence type="ECO:0000259" key="4">
    <source>
        <dbReference type="SMART" id="SM00738"/>
    </source>
</evidence>
<dbReference type="InterPro" id="IPR010215">
    <property type="entry name" value="Transcription_antiterm_RfaH"/>
</dbReference>
<reference evidence="5 6" key="1">
    <citation type="submission" date="2019-04" db="EMBL/GenBank/DDBJ databases">
        <title>Thalassotalea guangxiensis sp. nov., isolated from sediment of the coastal wetland.</title>
        <authorList>
            <person name="Zheng S."/>
            <person name="Zhang D."/>
        </authorList>
    </citation>
    <scope>NUCLEOTIDE SEQUENCE [LARGE SCALE GENOMIC DNA]</scope>
    <source>
        <strain evidence="5 6">ZS-4</strain>
    </source>
</reference>
<dbReference type="OrthoDB" id="9790639at2"/>
<dbReference type="Pfam" id="PF02357">
    <property type="entry name" value="NusG"/>
    <property type="match status" value="1"/>
</dbReference>
<feature type="domain" description="NusG-like N-terminal" evidence="4">
    <location>
        <begin position="8"/>
        <end position="107"/>
    </location>
</feature>
<dbReference type="InterPro" id="IPR006645">
    <property type="entry name" value="NGN-like_dom"/>
</dbReference>
<dbReference type="Proteomes" id="UP000307999">
    <property type="component" value="Unassembled WGS sequence"/>
</dbReference>
<dbReference type="GO" id="GO:0005829">
    <property type="term" value="C:cytosol"/>
    <property type="evidence" value="ECO:0007669"/>
    <property type="project" value="TreeGrafter"/>
</dbReference>
<evidence type="ECO:0000313" key="6">
    <source>
        <dbReference type="Proteomes" id="UP000307999"/>
    </source>
</evidence>
<protein>
    <submittedName>
        <fullName evidence="5">Transcription/translation regulatory transformer protein RfaH</fullName>
    </submittedName>
</protein>
<dbReference type="NCBIfam" id="NF006534">
    <property type="entry name" value="PRK09014.1"/>
    <property type="match status" value="1"/>
</dbReference>
<gene>
    <name evidence="5" type="primary">rfaH</name>
    <name evidence="5" type="ORF">E8M12_05875</name>
</gene>
<dbReference type="Gene3D" id="3.30.70.940">
    <property type="entry name" value="NusG, N-terminal domain"/>
    <property type="match status" value="1"/>
</dbReference>
<dbReference type="CDD" id="cd09892">
    <property type="entry name" value="NGN_SP_RfaH"/>
    <property type="match status" value="1"/>
</dbReference>
<dbReference type="AlphaFoldDB" id="A0A4U1B6I5"/>
<keyword evidence="3" id="KW-0804">Transcription</keyword>
<accession>A0A4U1B6I5</accession>
<dbReference type="GO" id="GO:0006354">
    <property type="term" value="P:DNA-templated transcription elongation"/>
    <property type="evidence" value="ECO:0007669"/>
    <property type="project" value="InterPro"/>
</dbReference>
<comment type="caution">
    <text evidence="5">The sequence shown here is derived from an EMBL/GenBank/DDBJ whole genome shotgun (WGS) entry which is preliminary data.</text>
</comment>